<feature type="binding site" evidence="13">
    <location>
        <position position="155"/>
    </location>
    <ligand>
        <name>substrate</name>
    </ligand>
</feature>
<dbReference type="UniPathway" id="UPA00253">
    <property type="reaction ID" value="UER00331"/>
</dbReference>
<evidence type="ECO:0000256" key="8">
    <source>
        <dbReference type="ARBA" id="ARBA00022679"/>
    </source>
</evidence>
<dbReference type="RefSeq" id="WP_168720216.1">
    <property type="nucleotide sequence ID" value="NZ_CP042909.1"/>
</dbReference>
<dbReference type="GO" id="GO:0009435">
    <property type="term" value="P:NAD+ biosynthetic process"/>
    <property type="evidence" value="ECO:0007669"/>
    <property type="project" value="UniProtKB-UniPathway"/>
</dbReference>
<feature type="binding site" evidence="13">
    <location>
        <position position="165"/>
    </location>
    <ligand>
        <name>substrate</name>
    </ligand>
</feature>
<comment type="similarity">
    <text evidence="3 12">Belongs to the NadC/ModD family.</text>
</comment>
<dbReference type="Gene3D" id="3.90.1170.20">
    <property type="entry name" value="Quinolinate phosphoribosyl transferase, N-terminal domain"/>
    <property type="match status" value="1"/>
</dbReference>
<feature type="binding site" evidence="13">
    <location>
        <position position="216"/>
    </location>
    <ligand>
        <name>substrate</name>
    </ligand>
</feature>
<evidence type="ECO:0000259" key="15">
    <source>
        <dbReference type="Pfam" id="PF02749"/>
    </source>
</evidence>
<evidence type="ECO:0000256" key="13">
    <source>
        <dbReference type="PIRSR" id="PIRSR006250-1"/>
    </source>
</evidence>
<dbReference type="PANTHER" id="PTHR32179:SF3">
    <property type="entry name" value="NICOTINATE-NUCLEOTIDE PYROPHOSPHORYLASE [CARBOXYLATING]"/>
    <property type="match status" value="1"/>
</dbReference>
<dbReference type="InterPro" id="IPR036068">
    <property type="entry name" value="Nicotinate_pribotase-like_C"/>
</dbReference>
<evidence type="ECO:0000256" key="3">
    <source>
        <dbReference type="ARBA" id="ARBA00009400"/>
    </source>
</evidence>
<evidence type="ECO:0000256" key="4">
    <source>
        <dbReference type="ARBA" id="ARBA00011218"/>
    </source>
</evidence>
<evidence type="ECO:0000313" key="16">
    <source>
        <dbReference type="EMBL" id="QJA06867.1"/>
    </source>
</evidence>
<name>A0A6H1WUJ0_9BACT</name>
<reference evidence="16 17" key="1">
    <citation type="submission" date="2019-08" db="EMBL/GenBank/DDBJ databases">
        <title>Complete genome sequence of Thermosulfurimonas marina SU872T, an anaerobic thermophilic chemolithoautotrophic bacterium isolated from a shallow marine hydrothermal vent.</title>
        <authorList>
            <person name="Allioux M."/>
            <person name="Jebbar M."/>
            <person name="Slobodkina G."/>
            <person name="Slobodkin A."/>
            <person name="Moalic Y."/>
            <person name="Frolova A."/>
            <person name="Shao Z."/>
            <person name="Alain K."/>
        </authorList>
    </citation>
    <scope>NUCLEOTIDE SEQUENCE [LARGE SCALE GENOMIC DNA]</scope>
    <source>
        <strain evidence="16 17">SU872</strain>
    </source>
</reference>
<dbReference type="Pfam" id="PF02749">
    <property type="entry name" value="QRPTase_N"/>
    <property type="match status" value="1"/>
</dbReference>
<dbReference type="EMBL" id="CP042909">
    <property type="protein sequence ID" value="QJA06867.1"/>
    <property type="molecule type" value="Genomic_DNA"/>
</dbReference>
<evidence type="ECO:0000256" key="9">
    <source>
        <dbReference type="ARBA" id="ARBA00033102"/>
    </source>
</evidence>
<proteinExistence type="inferred from homology"/>
<dbReference type="PANTHER" id="PTHR32179">
    <property type="entry name" value="NICOTINATE-NUCLEOTIDE PYROPHOSPHORYLASE [CARBOXYLATING]"/>
    <property type="match status" value="1"/>
</dbReference>
<evidence type="ECO:0000256" key="12">
    <source>
        <dbReference type="PIRNR" id="PIRNR006250"/>
    </source>
</evidence>
<dbReference type="Gene3D" id="3.20.20.70">
    <property type="entry name" value="Aldolase class I"/>
    <property type="match status" value="1"/>
</dbReference>
<evidence type="ECO:0000256" key="5">
    <source>
        <dbReference type="ARBA" id="ARBA00011944"/>
    </source>
</evidence>
<feature type="domain" description="Quinolinate phosphoribosyl transferase C-terminal" evidence="14">
    <location>
        <begin position="110"/>
        <end position="278"/>
    </location>
</feature>
<dbReference type="NCBIfam" id="TIGR00078">
    <property type="entry name" value="nadC"/>
    <property type="match status" value="1"/>
</dbReference>
<protein>
    <recommendedName>
        <fullName evidence="11">Probable nicotinate-nucleotide pyrophosphorylase [carboxylating]</fullName>
        <ecNumber evidence="5">2.4.2.19</ecNumber>
    </recommendedName>
    <alternativeName>
        <fullName evidence="9">Quinolinate phosphoribosyltransferase [decarboxylating]</fullName>
    </alternativeName>
</protein>
<dbReference type="CDD" id="cd01572">
    <property type="entry name" value="QPRTase"/>
    <property type="match status" value="1"/>
</dbReference>
<dbReference type="SUPFAM" id="SSF54675">
    <property type="entry name" value="Nicotinate/Quinolinate PRTase N-terminal domain-like"/>
    <property type="match status" value="1"/>
</dbReference>
<dbReference type="FunFam" id="3.90.1170.20:FF:000001">
    <property type="entry name" value="Nicotinate-nucleotide diphosphorylase (Carboxylating)"/>
    <property type="match status" value="1"/>
</dbReference>
<feature type="domain" description="Quinolinate phosphoribosyl transferase N-terminal" evidence="15">
    <location>
        <begin position="23"/>
        <end position="108"/>
    </location>
</feature>
<dbReference type="InterPro" id="IPR037128">
    <property type="entry name" value="Quinolinate_PRibosylTase_N_sf"/>
</dbReference>
<dbReference type="InterPro" id="IPR027277">
    <property type="entry name" value="NadC/ModD"/>
</dbReference>
<dbReference type="FunFam" id="3.20.20.70:FF:000030">
    <property type="entry name" value="Nicotinate-nucleotide pyrophosphorylase, carboxylating"/>
    <property type="match status" value="1"/>
</dbReference>
<feature type="binding site" evidence="13">
    <location>
        <begin position="263"/>
        <end position="265"/>
    </location>
    <ligand>
        <name>substrate</name>
    </ligand>
</feature>
<feature type="binding site" evidence="13">
    <location>
        <position position="98"/>
    </location>
    <ligand>
        <name>substrate</name>
    </ligand>
</feature>
<evidence type="ECO:0000256" key="10">
    <source>
        <dbReference type="ARBA" id="ARBA00047445"/>
    </source>
</evidence>
<dbReference type="InterPro" id="IPR022412">
    <property type="entry name" value="Quinolinate_PRibosylTrfase_N"/>
</dbReference>
<feature type="binding site" evidence="13">
    <location>
        <position position="195"/>
    </location>
    <ligand>
        <name>substrate</name>
    </ligand>
</feature>
<evidence type="ECO:0000256" key="6">
    <source>
        <dbReference type="ARBA" id="ARBA00022642"/>
    </source>
</evidence>
<dbReference type="SUPFAM" id="SSF51690">
    <property type="entry name" value="Nicotinate/Quinolinate PRTase C-terminal domain-like"/>
    <property type="match status" value="1"/>
</dbReference>
<evidence type="ECO:0000256" key="7">
    <source>
        <dbReference type="ARBA" id="ARBA00022676"/>
    </source>
</evidence>
<dbReference type="GO" id="GO:0004514">
    <property type="term" value="F:nicotinate-nucleotide diphosphorylase (carboxylating) activity"/>
    <property type="evidence" value="ECO:0007669"/>
    <property type="project" value="UniProtKB-EC"/>
</dbReference>
<comment type="function">
    <text evidence="1">Involved in the catabolism of quinolinic acid (QA).</text>
</comment>
<dbReference type="InterPro" id="IPR002638">
    <property type="entry name" value="Quinolinate_PRibosylTrfase_C"/>
</dbReference>
<dbReference type="InterPro" id="IPR013785">
    <property type="entry name" value="Aldolase_TIM"/>
</dbReference>
<sequence>MLSRWLYEELVRQALKEDAPFGDLTTEALVPPDLRGRAIIRAKEALVVCGLPVAETVLREVDPELAVNFLVEEGREVSGGTVLAEIVGRVASILQAERVALNFLQHLSGVATYVRQVVRAVEGLPVRIVDTRKTTPGLRLLEKYAVRIGGGHNHRFGLSEGILIKDNHIRACGGVAEAVRRARERLPHVFRIEVEVRTLTELEEALSAGAEVILLDNMSLEELRAAVELARQRAPGVLLEASGGVTLENVRAVAETGVDLISLGALTHSARAVDIHLKVVEIFP</sequence>
<accession>A0A6H1WUJ0</accession>
<comment type="catalytic activity">
    <reaction evidence="10">
        <text>nicotinate beta-D-ribonucleotide + CO2 + diphosphate = quinolinate + 5-phospho-alpha-D-ribose 1-diphosphate + 2 H(+)</text>
        <dbReference type="Rhea" id="RHEA:12733"/>
        <dbReference type="ChEBI" id="CHEBI:15378"/>
        <dbReference type="ChEBI" id="CHEBI:16526"/>
        <dbReference type="ChEBI" id="CHEBI:29959"/>
        <dbReference type="ChEBI" id="CHEBI:33019"/>
        <dbReference type="ChEBI" id="CHEBI:57502"/>
        <dbReference type="ChEBI" id="CHEBI:58017"/>
        <dbReference type="EC" id="2.4.2.19"/>
    </reaction>
</comment>
<keyword evidence="7 12" id="KW-0328">Glycosyltransferase</keyword>
<evidence type="ECO:0000259" key="14">
    <source>
        <dbReference type="Pfam" id="PF01729"/>
    </source>
</evidence>
<keyword evidence="17" id="KW-1185">Reference proteome</keyword>
<keyword evidence="8 12" id="KW-0808">Transferase</keyword>
<evidence type="ECO:0000256" key="11">
    <source>
        <dbReference type="ARBA" id="ARBA00069173"/>
    </source>
</evidence>
<feature type="binding site" evidence="13">
    <location>
        <begin position="131"/>
        <end position="133"/>
    </location>
    <ligand>
        <name>substrate</name>
    </ligand>
</feature>
<dbReference type="EC" id="2.4.2.19" evidence="5"/>
<comment type="pathway">
    <text evidence="2">Cofactor biosynthesis; NAD(+) biosynthesis; nicotinate D-ribonucleotide from quinolinate: step 1/1.</text>
</comment>
<gene>
    <name evidence="16" type="primary">nadC</name>
    <name evidence="16" type="ORF">FVE67_08725</name>
</gene>
<dbReference type="AlphaFoldDB" id="A0A6H1WUJ0"/>
<keyword evidence="6" id="KW-0662">Pyridine nucleotide biosynthesis</keyword>
<dbReference type="GO" id="GO:0034213">
    <property type="term" value="P:quinolinate catabolic process"/>
    <property type="evidence" value="ECO:0007669"/>
    <property type="project" value="TreeGrafter"/>
</dbReference>
<evidence type="ECO:0000256" key="1">
    <source>
        <dbReference type="ARBA" id="ARBA00003237"/>
    </source>
</evidence>
<dbReference type="GO" id="GO:0005737">
    <property type="term" value="C:cytoplasm"/>
    <property type="evidence" value="ECO:0007669"/>
    <property type="project" value="TreeGrafter"/>
</dbReference>
<dbReference type="PIRSF" id="PIRSF006250">
    <property type="entry name" value="NadC_ModD"/>
    <property type="match status" value="1"/>
</dbReference>
<dbReference type="Proteomes" id="UP000501253">
    <property type="component" value="Chromosome"/>
</dbReference>
<dbReference type="InterPro" id="IPR004393">
    <property type="entry name" value="NadC"/>
</dbReference>
<dbReference type="KEGG" id="tmai:FVE67_08725"/>
<dbReference type="Pfam" id="PF01729">
    <property type="entry name" value="QRPTase_C"/>
    <property type="match status" value="1"/>
</dbReference>
<evidence type="ECO:0000256" key="2">
    <source>
        <dbReference type="ARBA" id="ARBA00004893"/>
    </source>
</evidence>
<feature type="binding site" evidence="13">
    <location>
        <begin position="242"/>
        <end position="244"/>
    </location>
    <ligand>
        <name>substrate</name>
    </ligand>
</feature>
<organism evidence="16 17">
    <name type="scientific">Thermosulfurimonas marina</name>
    <dbReference type="NCBI Taxonomy" id="2047767"/>
    <lineage>
        <taxon>Bacteria</taxon>
        <taxon>Pseudomonadati</taxon>
        <taxon>Thermodesulfobacteriota</taxon>
        <taxon>Thermodesulfobacteria</taxon>
        <taxon>Thermodesulfobacteriales</taxon>
        <taxon>Thermodesulfobacteriaceae</taxon>
        <taxon>Thermosulfurimonas</taxon>
    </lineage>
</organism>
<comment type="subunit">
    <text evidence="4">Hexamer formed by 3 homodimers.</text>
</comment>
<evidence type="ECO:0000313" key="17">
    <source>
        <dbReference type="Proteomes" id="UP000501253"/>
    </source>
</evidence>